<dbReference type="HAMAP" id="MF_01966">
    <property type="entry name" value="NADHX_epimerase"/>
    <property type="match status" value="1"/>
</dbReference>
<reference evidence="13" key="1">
    <citation type="journal article" date="2019" name="Nat. Commun.">
        <title>Expansion of phycobilisome linker gene families in mesophilic red algae.</title>
        <authorList>
            <person name="Lee J."/>
            <person name="Kim D."/>
            <person name="Bhattacharya D."/>
            <person name="Yoon H.S."/>
        </authorList>
    </citation>
    <scope>NUCLEOTIDE SEQUENCE [LARGE SCALE GENOMIC DNA]</scope>
    <source>
        <strain evidence="13">CCMP 1328</strain>
    </source>
</reference>
<sequence>MASDDREAPGSYFLSQTAAQKLDEELMGEAYGFTLEQLMELAGLAVAQATYAHYVAPGQNSVPGEKVNVVVCCGPGNNGGDGLVAARHLHHFGVPVSVVYPKPGKHVHYARLVKQLNALDVPVLSKLDAPSNSHDALARSTVLVDAVFGFSFTPSGPENVREPFKTLIERMNDYDKILCVDIPSGWHVEQGLQPGTLAIQKPDALVSLTAPKLGVRNFSGHHYVGGRFVPPRLAQHTGLRVCHYAVADQVTRFHEKVDD</sequence>
<dbReference type="PANTHER" id="PTHR13232">
    <property type="entry name" value="NAD(P)H-HYDRATE EPIMERASE"/>
    <property type="match status" value="1"/>
</dbReference>
<dbReference type="GO" id="GO:0005739">
    <property type="term" value="C:mitochondrion"/>
    <property type="evidence" value="ECO:0007669"/>
    <property type="project" value="TreeGrafter"/>
</dbReference>
<proteinExistence type="inferred from homology"/>
<dbReference type="PANTHER" id="PTHR13232:SF10">
    <property type="entry name" value="NAD(P)H-HYDRATE EPIMERASE"/>
    <property type="match status" value="1"/>
</dbReference>
<dbReference type="Proteomes" id="UP000324585">
    <property type="component" value="Unassembled WGS sequence"/>
</dbReference>
<feature type="binding site" evidence="10">
    <location>
        <begin position="77"/>
        <end position="81"/>
    </location>
    <ligand>
        <name>(6S)-NADPHX</name>
        <dbReference type="ChEBI" id="CHEBI:64076"/>
    </ligand>
</feature>
<accession>A0A5J4Z7J3</accession>
<feature type="binding site" evidence="10">
    <location>
        <position position="184"/>
    </location>
    <ligand>
        <name>K(+)</name>
        <dbReference type="ChEBI" id="CHEBI:29103"/>
    </ligand>
</feature>
<evidence type="ECO:0000256" key="1">
    <source>
        <dbReference type="ARBA" id="ARBA00000013"/>
    </source>
</evidence>
<dbReference type="GO" id="GO:0046872">
    <property type="term" value="F:metal ion binding"/>
    <property type="evidence" value="ECO:0007669"/>
    <property type="project" value="UniProtKB-KW"/>
</dbReference>
<keyword evidence="8 10" id="KW-0520">NAD</keyword>
<comment type="catalytic activity">
    <reaction evidence="2 10">
        <text>(6R)-NADPHX = (6S)-NADPHX</text>
        <dbReference type="Rhea" id="RHEA:32227"/>
        <dbReference type="ChEBI" id="CHEBI:64076"/>
        <dbReference type="ChEBI" id="CHEBI:64077"/>
        <dbReference type="EC" id="5.1.99.6"/>
    </reaction>
</comment>
<keyword evidence="7 10" id="KW-0630">Potassium</keyword>
<dbReference type="EMBL" id="VRMN01000001">
    <property type="protein sequence ID" value="KAA8499686.1"/>
    <property type="molecule type" value="Genomic_DNA"/>
</dbReference>
<feature type="binding site" evidence="10">
    <location>
        <position position="145"/>
    </location>
    <ligand>
        <name>K(+)</name>
        <dbReference type="ChEBI" id="CHEBI:29103"/>
    </ligand>
</feature>
<dbReference type="NCBIfam" id="TIGR00197">
    <property type="entry name" value="yjeF_nterm"/>
    <property type="match status" value="1"/>
</dbReference>
<evidence type="ECO:0000256" key="5">
    <source>
        <dbReference type="ARBA" id="ARBA00022741"/>
    </source>
</evidence>
<evidence type="ECO:0000313" key="12">
    <source>
        <dbReference type="EMBL" id="KAA8499686.1"/>
    </source>
</evidence>
<dbReference type="AlphaFoldDB" id="A0A5J4Z7J3"/>
<comment type="caution">
    <text evidence="12">The sequence shown here is derived from an EMBL/GenBank/DDBJ whole genome shotgun (WGS) entry which is preliminary data.</text>
</comment>
<evidence type="ECO:0000313" key="13">
    <source>
        <dbReference type="Proteomes" id="UP000324585"/>
    </source>
</evidence>
<organism evidence="12 13">
    <name type="scientific">Porphyridium purpureum</name>
    <name type="common">Red alga</name>
    <name type="synonym">Porphyridium cruentum</name>
    <dbReference type="NCBI Taxonomy" id="35688"/>
    <lineage>
        <taxon>Eukaryota</taxon>
        <taxon>Rhodophyta</taxon>
        <taxon>Bangiophyceae</taxon>
        <taxon>Porphyridiales</taxon>
        <taxon>Porphyridiaceae</taxon>
        <taxon>Porphyridium</taxon>
    </lineage>
</organism>
<dbReference type="OrthoDB" id="10064708at2759"/>
<keyword evidence="9 10" id="KW-0413">Isomerase</keyword>
<name>A0A5J4Z7J3_PORPP</name>
<comment type="caution">
    <text evidence="10">Lacks conserved residue(s) required for the propagation of feature annotation.</text>
</comment>
<evidence type="ECO:0000256" key="2">
    <source>
        <dbReference type="ARBA" id="ARBA00000909"/>
    </source>
</evidence>
<evidence type="ECO:0000256" key="6">
    <source>
        <dbReference type="ARBA" id="ARBA00022857"/>
    </source>
</evidence>
<evidence type="ECO:0000256" key="10">
    <source>
        <dbReference type="HAMAP-Rule" id="MF_03159"/>
    </source>
</evidence>
<keyword evidence="13" id="KW-1185">Reference proteome</keyword>
<dbReference type="OMA" id="RHLFHYG"/>
<comment type="function">
    <text evidence="10">Catalyzes the epimerization of the S- and R-forms of NAD(P)HX, a damaged form of NAD(P)H that is a result of enzymatic or heat-dependent hydration. This is a prerequisite for the S-specific NAD(P)H-hydrate dehydratase to allow the repair of both epimers of NAD(P)HX.</text>
</comment>
<evidence type="ECO:0000259" key="11">
    <source>
        <dbReference type="PROSITE" id="PS51385"/>
    </source>
</evidence>
<keyword evidence="6" id="KW-0521">NADP</keyword>
<dbReference type="EC" id="5.1.99.6" evidence="3 10"/>
<dbReference type="InterPro" id="IPR032976">
    <property type="entry name" value="YJEFN_prot_NAXE-like"/>
</dbReference>
<feature type="binding site" evidence="10">
    <location>
        <position position="181"/>
    </location>
    <ligand>
        <name>(6S)-NADPHX</name>
        <dbReference type="ChEBI" id="CHEBI:64076"/>
    </ligand>
</feature>
<comment type="similarity">
    <text evidence="10">Belongs to the NnrE/AIBP family.</text>
</comment>
<evidence type="ECO:0000256" key="9">
    <source>
        <dbReference type="ARBA" id="ARBA00023235"/>
    </source>
</evidence>
<dbReference type="SUPFAM" id="SSF64153">
    <property type="entry name" value="YjeF N-terminal domain-like"/>
    <property type="match status" value="1"/>
</dbReference>
<dbReference type="InterPro" id="IPR036652">
    <property type="entry name" value="YjeF_N_dom_sf"/>
</dbReference>
<feature type="binding site" evidence="10">
    <location>
        <position position="78"/>
    </location>
    <ligand>
        <name>K(+)</name>
        <dbReference type="ChEBI" id="CHEBI:29103"/>
    </ligand>
</feature>
<dbReference type="Gene3D" id="3.40.50.10260">
    <property type="entry name" value="YjeF N-terminal domain"/>
    <property type="match status" value="1"/>
</dbReference>
<dbReference type="PROSITE" id="PS51385">
    <property type="entry name" value="YJEF_N"/>
    <property type="match status" value="1"/>
</dbReference>
<dbReference type="GO" id="GO:0052856">
    <property type="term" value="F:NAD(P)HX epimerase activity"/>
    <property type="evidence" value="ECO:0007669"/>
    <property type="project" value="UniProtKB-UniRule"/>
</dbReference>
<comment type="cofactor">
    <cofactor evidence="10">
        <name>K(+)</name>
        <dbReference type="ChEBI" id="CHEBI:29103"/>
    </cofactor>
    <text evidence="10">Binds 1 potassium ion per subunit.</text>
</comment>
<keyword evidence="5 10" id="KW-0547">Nucleotide-binding</keyword>
<comment type="catalytic activity">
    <reaction evidence="1 10">
        <text>(6R)-NADHX = (6S)-NADHX</text>
        <dbReference type="Rhea" id="RHEA:32215"/>
        <dbReference type="ChEBI" id="CHEBI:64074"/>
        <dbReference type="ChEBI" id="CHEBI:64075"/>
        <dbReference type="EC" id="5.1.99.6"/>
    </reaction>
</comment>
<evidence type="ECO:0000256" key="3">
    <source>
        <dbReference type="ARBA" id="ARBA00012228"/>
    </source>
</evidence>
<protein>
    <recommendedName>
        <fullName evidence="3 10">NAD(P)H-hydrate epimerase</fullName>
        <ecNumber evidence="3 10">5.1.99.6</ecNumber>
    </recommendedName>
    <alternativeName>
        <fullName evidence="10">NAD(P)HX epimerase</fullName>
    </alternativeName>
</protein>
<dbReference type="GO" id="GO:0000166">
    <property type="term" value="F:nucleotide binding"/>
    <property type="evidence" value="ECO:0007669"/>
    <property type="project" value="UniProtKB-KW"/>
</dbReference>
<gene>
    <name evidence="12" type="ORF">FVE85_7271</name>
</gene>
<evidence type="ECO:0000256" key="7">
    <source>
        <dbReference type="ARBA" id="ARBA00022958"/>
    </source>
</evidence>
<dbReference type="InterPro" id="IPR004443">
    <property type="entry name" value="YjeF_N_dom"/>
</dbReference>
<keyword evidence="4 10" id="KW-0479">Metal-binding</keyword>
<evidence type="ECO:0000256" key="4">
    <source>
        <dbReference type="ARBA" id="ARBA00022723"/>
    </source>
</evidence>
<dbReference type="Pfam" id="PF03853">
    <property type="entry name" value="YjeF_N"/>
    <property type="match status" value="1"/>
</dbReference>
<evidence type="ECO:0000256" key="8">
    <source>
        <dbReference type="ARBA" id="ARBA00023027"/>
    </source>
</evidence>
<feature type="domain" description="YjeF N-terminal" evidence="11">
    <location>
        <begin position="19"/>
        <end position="241"/>
    </location>
</feature>